<name>A0A6J4NR23_9RHOB</name>
<accession>A0A6J4NR23</accession>
<dbReference type="EMBL" id="CADCUU010000081">
    <property type="protein sequence ID" value="CAA9393351.1"/>
    <property type="molecule type" value="Genomic_DNA"/>
</dbReference>
<gene>
    <name evidence="1" type="ORF">AVDCRST_MAG15-569</name>
</gene>
<protein>
    <submittedName>
        <fullName evidence="1">Uncharacterized protein</fullName>
    </submittedName>
</protein>
<reference evidence="1" key="1">
    <citation type="submission" date="2020-02" db="EMBL/GenBank/DDBJ databases">
        <authorList>
            <person name="Meier V. D."/>
        </authorList>
    </citation>
    <scope>NUCLEOTIDE SEQUENCE</scope>
    <source>
        <strain evidence="1">AVDCRST_MAG15</strain>
    </source>
</reference>
<sequence length="80" mass="8788">CVTSSPLPLLPLLPLCPAKLSRVALPPSLTLPPLRLSKSLSHSPSARPSASSCRSPCLAAWWLWPSRRMTTTRTMRPKRT</sequence>
<proteinExistence type="predicted"/>
<evidence type="ECO:0000313" key="1">
    <source>
        <dbReference type="EMBL" id="CAA9393351.1"/>
    </source>
</evidence>
<dbReference type="AlphaFoldDB" id="A0A6J4NR23"/>
<organism evidence="1">
    <name type="scientific">uncultured Rubellimicrobium sp</name>
    <dbReference type="NCBI Taxonomy" id="543078"/>
    <lineage>
        <taxon>Bacteria</taxon>
        <taxon>Pseudomonadati</taxon>
        <taxon>Pseudomonadota</taxon>
        <taxon>Alphaproteobacteria</taxon>
        <taxon>Rhodobacterales</taxon>
        <taxon>Roseobacteraceae</taxon>
        <taxon>Rubellimicrobium</taxon>
        <taxon>environmental samples</taxon>
    </lineage>
</organism>
<feature type="non-terminal residue" evidence="1">
    <location>
        <position position="80"/>
    </location>
</feature>
<feature type="non-terminal residue" evidence="1">
    <location>
        <position position="1"/>
    </location>
</feature>